<proteinExistence type="predicted"/>
<protein>
    <submittedName>
        <fullName evidence="5">Helix-turn-helix transcriptional regulator</fullName>
    </submittedName>
</protein>
<dbReference type="PANTHER" id="PTHR33204:SF29">
    <property type="entry name" value="TRANSCRIPTIONAL REGULATOR"/>
    <property type="match status" value="1"/>
</dbReference>
<dbReference type="InterPro" id="IPR036388">
    <property type="entry name" value="WH-like_DNA-bd_sf"/>
</dbReference>
<keyword evidence="1" id="KW-0805">Transcription regulation</keyword>
<keyword evidence="2" id="KW-0238">DNA-binding</keyword>
<evidence type="ECO:0000256" key="2">
    <source>
        <dbReference type="ARBA" id="ARBA00023125"/>
    </source>
</evidence>
<dbReference type="SUPFAM" id="SSF46785">
    <property type="entry name" value="Winged helix' DNA-binding domain"/>
    <property type="match status" value="1"/>
</dbReference>
<evidence type="ECO:0000313" key="6">
    <source>
        <dbReference type="Proteomes" id="UP000664628"/>
    </source>
</evidence>
<keyword evidence="6" id="KW-1185">Reference proteome</keyword>
<accession>A0ABS3JIG7</accession>
<dbReference type="Pfam" id="PF01638">
    <property type="entry name" value="HxlR"/>
    <property type="match status" value="1"/>
</dbReference>
<dbReference type="EMBL" id="JAFMYW010000004">
    <property type="protein sequence ID" value="MBO0949810.1"/>
    <property type="molecule type" value="Genomic_DNA"/>
</dbReference>
<evidence type="ECO:0000259" key="4">
    <source>
        <dbReference type="PROSITE" id="PS51118"/>
    </source>
</evidence>
<dbReference type="Proteomes" id="UP000664628">
    <property type="component" value="Unassembled WGS sequence"/>
</dbReference>
<dbReference type="InterPro" id="IPR002577">
    <property type="entry name" value="HTH_HxlR"/>
</dbReference>
<organism evidence="5 6">
    <name type="scientific">Fibrella forsythiae</name>
    <dbReference type="NCBI Taxonomy" id="2817061"/>
    <lineage>
        <taxon>Bacteria</taxon>
        <taxon>Pseudomonadati</taxon>
        <taxon>Bacteroidota</taxon>
        <taxon>Cytophagia</taxon>
        <taxon>Cytophagales</taxon>
        <taxon>Spirosomataceae</taxon>
        <taxon>Fibrella</taxon>
    </lineage>
</organism>
<dbReference type="InterPro" id="IPR011991">
    <property type="entry name" value="ArsR-like_HTH"/>
</dbReference>
<reference evidence="5 6" key="1">
    <citation type="submission" date="2021-03" db="EMBL/GenBank/DDBJ databases">
        <title>Fibrella sp. HMF5405 genome sequencing and assembly.</title>
        <authorList>
            <person name="Kang H."/>
            <person name="Kim H."/>
            <person name="Bae S."/>
            <person name="Joh K."/>
        </authorList>
    </citation>
    <scope>NUCLEOTIDE SEQUENCE [LARGE SCALE GENOMIC DNA]</scope>
    <source>
        <strain evidence="5 6">HMF5405</strain>
    </source>
</reference>
<name>A0ABS3JIG7_9BACT</name>
<dbReference type="RefSeq" id="WP_207329772.1">
    <property type="nucleotide sequence ID" value="NZ_JAFMYW010000004.1"/>
</dbReference>
<dbReference type="InterPro" id="IPR036390">
    <property type="entry name" value="WH_DNA-bd_sf"/>
</dbReference>
<evidence type="ECO:0000256" key="1">
    <source>
        <dbReference type="ARBA" id="ARBA00023015"/>
    </source>
</evidence>
<gene>
    <name evidence="5" type="ORF">J2I46_14535</name>
</gene>
<evidence type="ECO:0000313" key="5">
    <source>
        <dbReference type="EMBL" id="MBO0949810.1"/>
    </source>
</evidence>
<dbReference type="Gene3D" id="1.10.10.10">
    <property type="entry name" value="Winged helix-like DNA-binding domain superfamily/Winged helix DNA-binding domain"/>
    <property type="match status" value="1"/>
</dbReference>
<dbReference type="CDD" id="cd00090">
    <property type="entry name" value="HTH_ARSR"/>
    <property type="match status" value="1"/>
</dbReference>
<comment type="caution">
    <text evidence="5">The sequence shown here is derived from an EMBL/GenBank/DDBJ whole genome shotgun (WGS) entry which is preliminary data.</text>
</comment>
<feature type="domain" description="HTH hxlR-type" evidence="4">
    <location>
        <begin position="16"/>
        <end position="114"/>
    </location>
</feature>
<dbReference type="PROSITE" id="PS51118">
    <property type="entry name" value="HTH_HXLR"/>
    <property type="match status" value="1"/>
</dbReference>
<dbReference type="PANTHER" id="PTHR33204">
    <property type="entry name" value="TRANSCRIPTIONAL REGULATOR, MARR FAMILY"/>
    <property type="match status" value="1"/>
</dbReference>
<evidence type="ECO:0000256" key="3">
    <source>
        <dbReference type="ARBA" id="ARBA00023163"/>
    </source>
</evidence>
<keyword evidence="3" id="KW-0804">Transcription</keyword>
<sequence length="120" mass="13442">MVTTQKKKSSGNPYNCPLTAAVDKIGGRWKPIILFYLSNGNKRFGKLAAVVPMISKKVLSQQLKELADDGLIVRKQFDEVPLRVEYSLTDFGKSVLPILDKICEWGKQLVDHDVPVQDLV</sequence>